<dbReference type="InterPro" id="IPR003661">
    <property type="entry name" value="HisK_dim/P_dom"/>
</dbReference>
<dbReference type="PRINTS" id="PR00344">
    <property type="entry name" value="BCTRLSENSOR"/>
</dbReference>
<keyword evidence="8 17" id="KW-0812">Transmembrane</keyword>
<dbReference type="SUPFAM" id="SSF55785">
    <property type="entry name" value="PYP-like sensor domain (PAS domain)"/>
    <property type="match status" value="1"/>
</dbReference>
<dbReference type="SUPFAM" id="SSF47226">
    <property type="entry name" value="Histidine-containing phosphotransfer domain, HPT domain"/>
    <property type="match status" value="1"/>
</dbReference>
<dbReference type="InterPro" id="IPR005467">
    <property type="entry name" value="His_kinase_dom"/>
</dbReference>
<keyword evidence="6 15" id="KW-0597">Phosphoprotein</keyword>
<keyword evidence="9" id="KW-0418">Kinase</keyword>
<dbReference type="CDD" id="cd00088">
    <property type="entry name" value="HPT"/>
    <property type="match status" value="1"/>
</dbReference>
<dbReference type="Gene3D" id="3.40.50.2300">
    <property type="match status" value="1"/>
</dbReference>
<feature type="modified residue" description="4-aspartylphosphate" evidence="15">
    <location>
        <position position="675"/>
    </location>
</feature>
<dbReference type="FunFam" id="3.30.565.10:FF:000010">
    <property type="entry name" value="Sensor histidine kinase RcsC"/>
    <property type="match status" value="1"/>
</dbReference>
<dbReference type="Pfam" id="PF00512">
    <property type="entry name" value="HisKA"/>
    <property type="match status" value="1"/>
</dbReference>
<evidence type="ECO:0000259" key="21">
    <source>
        <dbReference type="PROSITE" id="PS50894"/>
    </source>
</evidence>
<evidence type="ECO:0000256" key="16">
    <source>
        <dbReference type="SAM" id="MobiDB-lite"/>
    </source>
</evidence>
<proteinExistence type="predicted"/>
<dbReference type="InterPro" id="IPR036097">
    <property type="entry name" value="HisK_dim/P_sf"/>
</dbReference>
<dbReference type="PROSITE" id="PS50109">
    <property type="entry name" value="HIS_KIN"/>
    <property type="match status" value="1"/>
</dbReference>
<accession>A0A6L7FZ52</accession>
<dbReference type="InterPro" id="IPR035965">
    <property type="entry name" value="PAS-like_dom_sf"/>
</dbReference>
<dbReference type="EMBL" id="WUMU01000001">
    <property type="protein sequence ID" value="MXN16590.1"/>
    <property type="molecule type" value="Genomic_DNA"/>
</dbReference>
<evidence type="ECO:0000256" key="17">
    <source>
        <dbReference type="SAM" id="Phobius"/>
    </source>
</evidence>
<dbReference type="CDD" id="cd17546">
    <property type="entry name" value="REC_hyHK_CKI1_RcsC-like"/>
    <property type="match status" value="1"/>
</dbReference>
<dbReference type="Pfam" id="PF02518">
    <property type="entry name" value="HATPase_c"/>
    <property type="match status" value="1"/>
</dbReference>
<dbReference type="CDD" id="cd00130">
    <property type="entry name" value="PAS"/>
    <property type="match status" value="1"/>
</dbReference>
<dbReference type="SUPFAM" id="SSF52172">
    <property type="entry name" value="CheY-like"/>
    <property type="match status" value="1"/>
</dbReference>
<dbReference type="InterPro" id="IPR008207">
    <property type="entry name" value="Sig_transdc_His_kin_Hpt_dom"/>
</dbReference>
<dbReference type="InterPro" id="IPR036890">
    <property type="entry name" value="HATPase_C_sf"/>
</dbReference>
<feature type="region of interest" description="Disordered" evidence="16">
    <location>
        <begin position="1"/>
        <end position="22"/>
    </location>
</feature>
<feature type="domain" description="Histidine kinase" evidence="18">
    <location>
        <begin position="386"/>
        <end position="604"/>
    </location>
</feature>
<evidence type="ECO:0000256" key="3">
    <source>
        <dbReference type="ARBA" id="ARBA00012438"/>
    </source>
</evidence>
<feature type="modified residue" description="Phosphohistidine" evidence="14">
    <location>
        <position position="816"/>
    </location>
</feature>
<evidence type="ECO:0000256" key="15">
    <source>
        <dbReference type="PROSITE-ProRule" id="PRU00169"/>
    </source>
</evidence>
<dbReference type="Gene3D" id="3.30.565.10">
    <property type="entry name" value="Histidine kinase-like ATPase, C-terminal domain"/>
    <property type="match status" value="1"/>
</dbReference>
<comment type="caution">
    <text evidence="22">The sequence shown here is derived from an EMBL/GenBank/DDBJ whole genome shotgun (WGS) entry which is preliminary data.</text>
</comment>
<dbReference type="PROSITE" id="PS50112">
    <property type="entry name" value="PAS"/>
    <property type="match status" value="1"/>
</dbReference>
<comment type="catalytic activity">
    <reaction evidence="1">
        <text>ATP + protein L-histidine = ADP + protein N-phospho-L-histidine.</text>
        <dbReference type="EC" id="2.7.13.3"/>
    </reaction>
</comment>
<evidence type="ECO:0000259" key="20">
    <source>
        <dbReference type="PROSITE" id="PS50112"/>
    </source>
</evidence>
<feature type="domain" description="PAS" evidence="20">
    <location>
        <begin position="239"/>
        <end position="310"/>
    </location>
</feature>
<dbReference type="SMART" id="SM00387">
    <property type="entry name" value="HATPase_c"/>
    <property type="match status" value="1"/>
</dbReference>
<dbReference type="Proteomes" id="UP000477911">
    <property type="component" value="Unassembled WGS sequence"/>
</dbReference>
<dbReference type="PANTHER" id="PTHR43047">
    <property type="entry name" value="TWO-COMPONENT HISTIDINE PROTEIN KINASE"/>
    <property type="match status" value="1"/>
</dbReference>
<dbReference type="InterPro" id="IPR001789">
    <property type="entry name" value="Sig_transdc_resp-reg_receiver"/>
</dbReference>
<dbReference type="GO" id="GO:0005886">
    <property type="term" value="C:plasma membrane"/>
    <property type="evidence" value="ECO:0007669"/>
    <property type="project" value="UniProtKB-SubCell"/>
</dbReference>
<keyword evidence="23" id="KW-1185">Reference proteome</keyword>
<keyword evidence="10" id="KW-0547">Nucleotide-binding</keyword>
<evidence type="ECO:0000259" key="19">
    <source>
        <dbReference type="PROSITE" id="PS50110"/>
    </source>
</evidence>
<evidence type="ECO:0000313" key="22">
    <source>
        <dbReference type="EMBL" id="MXN16590.1"/>
    </source>
</evidence>
<protein>
    <recommendedName>
        <fullName evidence="3">histidine kinase</fullName>
        <ecNumber evidence="3">2.7.13.3</ecNumber>
    </recommendedName>
</protein>
<dbReference type="SMART" id="SM00388">
    <property type="entry name" value="HisKA"/>
    <property type="match status" value="1"/>
</dbReference>
<dbReference type="CDD" id="cd00082">
    <property type="entry name" value="HisKA"/>
    <property type="match status" value="1"/>
</dbReference>
<dbReference type="SMART" id="SM00091">
    <property type="entry name" value="PAS"/>
    <property type="match status" value="1"/>
</dbReference>
<dbReference type="AlphaFoldDB" id="A0A6L7FZ52"/>
<dbReference type="CDD" id="cd16922">
    <property type="entry name" value="HATPase_EvgS-ArcB-TorS-like"/>
    <property type="match status" value="1"/>
</dbReference>
<evidence type="ECO:0000256" key="9">
    <source>
        <dbReference type="ARBA" id="ARBA00022777"/>
    </source>
</evidence>
<dbReference type="Pfam" id="PF01627">
    <property type="entry name" value="Hpt"/>
    <property type="match status" value="1"/>
</dbReference>
<evidence type="ECO:0000256" key="2">
    <source>
        <dbReference type="ARBA" id="ARBA00004429"/>
    </source>
</evidence>
<keyword evidence="7" id="KW-0808">Transferase</keyword>
<dbReference type="InterPro" id="IPR000014">
    <property type="entry name" value="PAS"/>
</dbReference>
<evidence type="ECO:0000256" key="12">
    <source>
        <dbReference type="ARBA" id="ARBA00023012"/>
    </source>
</evidence>
<evidence type="ECO:0000259" key="18">
    <source>
        <dbReference type="PROSITE" id="PS50109"/>
    </source>
</evidence>
<keyword evidence="11 17" id="KW-1133">Transmembrane helix</keyword>
<organism evidence="22 23">
    <name type="scientific">Pseudooceanicola albus</name>
    <dbReference type="NCBI Taxonomy" id="2692189"/>
    <lineage>
        <taxon>Bacteria</taxon>
        <taxon>Pseudomonadati</taxon>
        <taxon>Pseudomonadota</taxon>
        <taxon>Alphaproteobacteria</taxon>
        <taxon>Rhodobacterales</taxon>
        <taxon>Paracoccaceae</taxon>
        <taxon>Pseudooceanicola</taxon>
    </lineage>
</organism>
<keyword evidence="13 17" id="KW-0472">Membrane</keyword>
<dbReference type="SMART" id="SM00448">
    <property type="entry name" value="REC"/>
    <property type="match status" value="1"/>
</dbReference>
<name>A0A6L7FZ52_9RHOB</name>
<dbReference type="Gene3D" id="1.10.287.130">
    <property type="match status" value="1"/>
</dbReference>
<keyword evidence="12" id="KW-0902">Two-component regulatory system</keyword>
<evidence type="ECO:0000256" key="6">
    <source>
        <dbReference type="ARBA" id="ARBA00022553"/>
    </source>
</evidence>
<dbReference type="InterPro" id="IPR011006">
    <property type="entry name" value="CheY-like_superfamily"/>
</dbReference>
<evidence type="ECO:0000313" key="23">
    <source>
        <dbReference type="Proteomes" id="UP000477911"/>
    </source>
</evidence>
<keyword evidence="10" id="KW-0067">ATP-binding</keyword>
<evidence type="ECO:0000256" key="13">
    <source>
        <dbReference type="ARBA" id="ARBA00023136"/>
    </source>
</evidence>
<feature type="domain" description="Response regulatory" evidence="19">
    <location>
        <begin position="626"/>
        <end position="743"/>
    </location>
</feature>
<dbReference type="GO" id="GO:0000155">
    <property type="term" value="F:phosphorelay sensor kinase activity"/>
    <property type="evidence" value="ECO:0007669"/>
    <property type="project" value="InterPro"/>
</dbReference>
<dbReference type="Pfam" id="PF13426">
    <property type="entry name" value="PAS_9"/>
    <property type="match status" value="1"/>
</dbReference>
<dbReference type="Gene3D" id="1.20.120.160">
    <property type="entry name" value="HPT domain"/>
    <property type="match status" value="1"/>
</dbReference>
<evidence type="ECO:0000256" key="4">
    <source>
        <dbReference type="ARBA" id="ARBA00022475"/>
    </source>
</evidence>
<dbReference type="NCBIfam" id="TIGR00229">
    <property type="entry name" value="sensory_box"/>
    <property type="match status" value="1"/>
</dbReference>
<evidence type="ECO:0000256" key="7">
    <source>
        <dbReference type="ARBA" id="ARBA00022679"/>
    </source>
</evidence>
<evidence type="ECO:0000256" key="5">
    <source>
        <dbReference type="ARBA" id="ARBA00022519"/>
    </source>
</evidence>
<evidence type="ECO:0000256" key="14">
    <source>
        <dbReference type="PROSITE-ProRule" id="PRU00110"/>
    </source>
</evidence>
<dbReference type="PROSITE" id="PS50894">
    <property type="entry name" value="HPT"/>
    <property type="match status" value="1"/>
</dbReference>
<feature type="domain" description="HPt" evidence="21">
    <location>
        <begin position="779"/>
        <end position="873"/>
    </location>
</feature>
<dbReference type="PROSITE" id="PS50110">
    <property type="entry name" value="RESPONSE_REGULATORY"/>
    <property type="match status" value="1"/>
</dbReference>
<dbReference type="Pfam" id="PF00072">
    <property type="entry name" value="Response_reg"/>
    <property type="match status" value="1"/>
</dbReference>
<reference evidence="22 23" key="1">
    <citation type="submission" date="2019-12" db="EMBL/GenBank/DDBJ databases">
        <authorList>
            <person name="Li M."/>
        </authorList>
    </citation>
    <scope>NUCLEOTIDE SEQUENCE [LARGE SCALE GENOMIC DNA]</scope>
    <source>
        <strain evidence="22 23">GBMRC 2024</strain>
    </source>
</reference>
<feature type="compositionally biased region" description="Pro residues" evidence="16">
    <location>
        <begin position="1"/>
        <end position="21"/>
    </location>
</feature>
<sequence>MIPPKRGPAVPPGPQGAPPMPFRNDQTLRRAWIRSQVAAMVLAACAIVAVGMGWALLKEIDAVSSPRSDGALWSLARIDAEYGKLYHAVEHGSSDPDTLNQLRQRFDIFYSAVQVLLEGEVFRDMIRTDPDYADSIHAISDQLEQMIPTIDASDAVLGAQVDRLTRIVGGMAPQVRDVLLNGRNNLTHAGDQIRRTLTRGLVLMGLLLLAFVVGLGMLAYALSRLARDAALKTRQVRAHALRMQTIIETSRDAVVVCDDAAHILEFNASAERIFGLKRNDVLGRRAPELLFAPEDSQKILAMGRRYREGRLPPTPAERLIEVTAQDSTGHHFPAEFSFARAADEDGGYYVAFISDISRRRSAEELLTAARDRAVAGQRAKSEFLAMMSHEMRTPLNGLLGTLQLLEEERLSAWQRALTDRMRTSGRLLLGLVNDVLDLEKFEAGKMTAEVRPFSIPRLLDGVIDTMLPLANANGNQLSWTWVGSPAETGEGDPRRLRQVLLNLVGNAVKFTRNGRVTLEAEILGGGQEVEFRVIDTGIGIRQEDLDRIFEDFETLDSSYARQSGGSGLGLGITRRLISLMGGQIGAESEPGEGSLFWIRLALSPSKEQTAPKAKAETTPEELPPLDLLLVEDNEINRFVAREMLGAAGHRVSEATNGQIGVDMALEHRYDAILMDISMPVMDGPEAARQIRKSGGPNAIVPIIAVTAHALPEELERFQAAGMKHCVHKPIDREELMRTLAEALRPMAPVVTQLPDAEEGPDRAPLVDTSQLETLRANLAPKIHEGLLSRFLNETAEQLAHLRRLELTSPEIAPLAHRLAGSCGTFGLIALRDALDMLETRLKRGETLYPFDIERIMSLWQDSRHELTAACPRAPAAQDTA</sequence>
<gene>
    <name evidence="22" type="ORF">GR170_01980</name>
</gene>
<keyword evidence="4" id="KW-1003">Cell membrane</keyword>
<evidence type="ECO:0000256" key="1">
    <source>
        <dbReference type="ARBA" id="ARBA00000085"/>
    </source>
</evidence>
<dbReference type="InterPro" id="IPR003594">
    <property type="entry name" value="HATPase_dom"/>
</dbReference>
<dbReference type="SUPFAM" id="SSF55874">
    <property type="entry name" value="ATPase domain of HSP90 chaperone/DNA topoisomerase II/histidine kinase"/>
    <property type="match status" value="1"/>
</dbReference>
<evidence type="ECO:0000256" key="10">
    <source>
        <dbReference type="ARBA" id="ARBA00022840"/>
    </source>
</evidence>
<dbReference type="InterPro" id="IPR036641">
    <property type="entry name" value="HPT_dom_sf"/>
</dbReference>
<keyword evidence="5" id="KW-0997">Cell inner membrane</keyword>
<dbReference type="InterPro" id="IPR004358">
    <property type="entry name" value="Sig_transdc_His_kin-like_C"/>
</dbReference>
<feature type="transmembrane region" description="Helical" evidence="17">
    <location>
        <begin position="37"/>
        <end position="57"/>
    </location>
</feature>
<dbReference type="EC" id="2.7.13.3" evidence="3"/>
<dbReference type="Gene3D" id="3.30.450.20">
    <property type="entry name" value="PAS domain"/>
    <property type="match status" value="1"/>
</dbReference>
<comment type="subcellular location">
    <subcellularLocation>
        <location evidence="2">Cell inner membrane</location>
        <topology evidence="2">Multi-pass membrane protein</topology>
    </subcellularLocation>
</comment>
<evidence type="ECO:0000256" key="8">
    <source>
        <dbReference type="ARBA" id="ARBA00022692"/>
    </source>
</evidence>
<dbReference type="SUPFAM" id="SSF47384">
    <property type="entry name" value="Homodimeric domain of signal transducing histidine kinase"/>
    <property type="match status" value="1"/>
</dbReference>
<evidence type="ECO:0000256" key="11">
    <source>
        <dbReference type="ARBA" id="ARBA00022989"/>
    </source>
</evidence>
<feature type="transmembrane region" description="Helical" evidence="17">
    <location>
        <begin position="201"/>
        <end position="222"/>
    </location>
</feature>